<keyword evidence="2" id="KW-0812">Transmembrane</keyword>
<gene>
    <name evidence="3" type="ORF">HHL25_06585</name>
</gene>
<dbReference type="AlphaFoldDB" id="A0A7Y0AUP5"/>
<dbReference type="InterPro" id="IPR035437">
    <property type="entry name" value="SNase_OB-fold_sf"/>
</dbReference>
<proteinExistence type="predicted"/>
<evidence type="ECO:0000313" key="4">
    <source>
        <dbReference type="Proteomes" id="UP000541470"/>
    </source>
</evidence>
<evidence type="ECO:0000313" key="3">
    <source>
        <dbReference type="EMBL" id="NML73794.1"/>
    </source>
</evidence>
<feature type="transmembrane region" description="Helical" evidence="2">
    <location>
        <begin position="21"/>
        <end position="44"/>
    </location>
</feature>
<dbReference type="RefSeq" id="WP_169588403.1">
    <property type="nucleotide sequence ID" value="NZ_JABBGK010000001.1"/>
</dbReference>
<keyword evidence="4" id="KW-1185">Reference proteome</keyword>
<dbReference type="Proteomes" id="UP000541470">
    <property type="component" value="Unassembled WGS sequence"/>
</dbReference>
<protein>
    <submittedName>
        <fullName evidence="3">Nuclease</fullName>
    </submittedName>
</protein>
<dbReference type="SUPFAM" id="SSF50199">
    <property type="entry name" value="Staphylococcal nuclease"/>
    <property type="match status" value="1"/>
</dbReference>
<dbReference type="Gene3D" id="2.40.50.90">
    <property type="match status" value="1"/>
</dbReference>
<dbReference type="EMBL" id="JABBGK010000001">
    <property type="protein sequence ID" value="NML73794.1"/>
    <property type="molecule type" value="Genomic_DNA"/>
</dbReference>
<sequence>MARTATSKGKPRKRASSRRKGSAGGGFGFWLLALVAVAVAIAIYDNRADLPRLIATYLPGPARHSAAEKPPTSASRAKTEAASNTATKPAAKPASKPAEGPTPPAEIGAEAVKAPATVPVPSGRPGDPSADGKGFSATFYFCGTSGLDNCVVDGDSFWFRKGRIALADVVAPATEGAKCQQERDRGFAAKVRLRQLLNAGRFEFSELKGQNVPESGPPMRVVTRDGRSLGAMLVSEGLAQPRFGQQKSWCP</sequence>
<accession>A0A7Y0AUP5</accession>
<name>A0A7Y0AUP5_9HYPH</name>
<organism evidence="3 4">
    <name type="scientific">Rhizobium terricola</name>
    <dbReference type="NCBI Taxonomy" id="2728849"/>
    <lineage>
        <taxon>Bacteria</taxon>
        <taxon>Pseudomonadati</taxon>
        <taxon>Pseudomonadota</taxon>
        <taxon>Alphaproteobacteria</taxon>
        <taxon>Hyphomicrobiales</taxon>
        <taxon>Rhizobiaceae</taxon>
        <taxon>Rhizobium/Agrobacterium group</taxon>
        <taxon>Rhizobium</taxon>
    </lineage>
</organism>
<keyword evidence="2" id="KW-1133">Transmembrane helix</keyword>
<evidence type="ECO:0000256" key="1">
    <source>
        <dbReference type="SAM" id="MobiDB-lite"/>
    </source>
</evidence>
<feature type="region of interest" description="Disordered" evidence="1">
    <location>
        <begin position="62"/>
        <end position="106"/>
    </location>
</feature>
<feature type="region of interest" description="Disordered" evidence="1">
    <location>
        <begin position="1"/>
        <end position="22"/>
    </location>
</feature>
<comment type="caution">
    <text evidence="3">The sequence shown here is derived from an EMBL/GenBank/DDBJ whole genome shotgun (WGS) entry which is preliminary data.</text>
</comment>
<reference evidence="3 4" key="1">
    <citation type="submission" date="2020-04" db="EMBL/GenBank/DDBJ databases">
        <title>Rhizobium sp. S-51 isolated from soil.</title>
        <authorList>
            <person name="Dahal R.H."/>
        </authorList>
    </citation>
    <scope>NUCLEOTIDE SEQUENCE [LARGE SCALE GENOMIC DNA]</scope>
    <source>
        <strain evidence="3 4">S-51</strain>
    </source>
</reference>
<evidence type="ECO:0000256" key="2">
    <source>
        <dbReference type="SAM" id="Phobius"/>
    </source>
</evidence>
<feature type="compositionally biased region" description="Basic residues" evidence="1">
    <location>
        <begin position="9"/>
        <end position="21"/>
    </location>
</feature>
<keyword evidence="2" id="KW-0472">Membrane</keyword>
<feature type="compositionally biased region" description="Low complexity" evidence="1">
    <location>
        <begin position="81"/>
        <end position="98"/>
    </location>
</feature>